<keyword evidence="4" id="KW-1185">Reference proteome</keyword>
<feature type="compositionally biased region" description="Polar residues" evidence="1">
    <location>
        <begin position="69"/>
        <end position="78"/>
    </location>
</feature>
<protein>
    <recommendedName>
        <fullName evidence="5">Beta/gamma crystallin</fullName>
    </recommendedName>
</protein>
<evidence type="ECO:0000256" key="2">
    <source>
        <dbReference type="SAM" id="SignalP"/>
    </source>
</evidence>
<dbReference type="RefSeq" id="WP_310033806.1">
    <property type="nucleotide sequence ID" value="NZ_JAVDRL010000011.1"/>
</dbReference>
<evidence type="ECO:0000256" key="1">
    <source>
        <dbReference type="SAM" id="MobiDB-lite"/>
    </source>
</evidence>
<gene>
    <name evidence="3" type="ORF">J2800_003842</name>
</gene>
<organism evidence="3 4">
    <name type="scientific">Caulobacter rhizosphaerae</name>
    <dbReference type="NCBI Taxonomy" id="2010972"/>
    <lineage>
        <taxon>Bacteria</taxon>
        <taxon>Pseudomonadati</taxon>
        <taxon>Pseudomonadota</taxon>
        <taxon>Alphaproteobacteria</taxon>
        <taxon>Caulobacterales</taxon>
        <taxon>Caulobacteraceae</taxon>
        <taxon>Caulobacter</taxon>
    </lineage>
</organism>
<reference evidence="3 4" key="1">
    <citation type="submission" date="2023-07" db="EMBL/GenBank/DDBJ databases">
        <title>Sorghum-associated microbial communities from plants grown in Nebraska, USA.</title>
        <authorList>
            <person name="Schachtman D."/>
        </authorList>
    </citation>
    <scope>NUCLEOTIDE SEQUENCE [LARGE SCALE GENOMIC DNA]</scope>
    <source>
        <strain evidence="3 4">DS2154</strain>
    </source>
</reference>
<dbReference type="Proteomes" id="UP001262754">
    <property type="component" value="Unassembled WGS sequence"/>
</dbReference>
<proteinExistence type="predicted"/>
<comment type="caution">
    <text evidence="3">The sequence shown here is derived from an EMBL/GenBank/DDBJ whole genome shotgun (WGS) entry which is preliminary data.</text>
</comment>
<feature type="region of interest" description="Disordered" evidence="1">
    <location>
        <begin position="60"/>
        <end position="82"/>
    </location>
</feature>
<keyword evidence="2" id="KW-0732">Signal</keyword>
<evidence type="ECO:0000313" key="3">
    <source>
        <dbReference type="EMBL" id="MDR6533081.1"/>
    </source>
</evidence>
<dbReference type="EMBL" id="JAVDRL010000011">
    <property type="protein sequence ID" value="MDR6533081.1"/>
    <property type="molecule type" value="Genomic_DNA"/>
</dbReference>
<evidence type="ECO:0000313" key="4">
    <source>
        <dbReference type="Proteomes" id="UP001262754"/>
    </source>
</evidence>
<feature type="chain" id="PRO_5045490959" description="Beta/gamma crystallin" evidence="2">
    <location>
        <begin position="19"/>
        <end position="200"/>
    </location>
</feature>
<name>A0ABU1N4R0_9CAUL</name>
<feature type="signal peptide" evidence="2">
    <location>
        <begin position="1"/>
        <end position="18"/>
    </location>
</feature>
<accession>A0ABU1N4R0</accession>
<sequence>MASALLHAVLLAYLLHYAARDMSAYDQPPPLQVVLITPSRLDRDRETPRPVRRRVVARTSDALPIPPGSSLSSMSNIAPSRPNGTAVADVGLEGAAPEAAAQGAGGLAASGREALRGLGGCNRPTFSRQERERCEAERWAGVAPATARLNLDPSGRFAKDPTPYLVRRPEKGCRLRMTGEADARGDDQNVRAGVTCVKRF</sequence>
<evidence type="ECO:0008006" key="5">
    <source>
        <dbReference type="Google" id="ProtNLM"/>
    </source>
</evidence>